<sequence>MPDAVVVSRARRARACAVVVLAAALLVTATSGPALPGRSTPDATPDAGPVAAGTGATGGVGTGVGVAAHAQIPLYQQAVSVLPGGARAGVPAQAHAVYLPGTRVPDPGVAALAAAVGATPTTTAPLGPRAAAAAAAEQLAWLAAGELPGAGGPHEALARAALLDLHSLTVADGVVVAGWSRRWRYVWPRDSAFVAVALARTGHVPDALAVLDFLARVQAPDGSFQARYLPDGSGPPDDRGVQTDGTGWAMWAAGLVLAEVPPDDRAAAAERLAPLVERSARRAGSLVAGGLPPASPDYWEVVEHEVTLGTAAPLVAGLEQAVVVLEAAGRPAAAATAAAGAARARQAVVDAFGPTGYGRYATRTVPDAASAFVLAPFWGEAPPGAHAAWSASVPSMLRPAEGLAPGGGWRRDGVSWTPQTTLYAWVAAEQGDADGARRWLDVVDRHRTPSGAIPEKLLADGAPAAVAPLGWSAACVLLAIDALDHHAA</sequence>
<feature type="signal peptide" evidence="2">
    <location>
        <begin position="1"/>
        <end position="36"/>
    </location>
</feature>
<gene>
    <name evidence="3" type="ORF">Cph01nite_06050</name>
</gene>
<dbReference type="PANTHER" id="PTHR31616:SF0">
    <property type="entry name" value="GLUCAN 1,4-ALPHA-GLUCOSIDASE"/>
    <property type="match status" value="1"/>
</dbReference>
<dbReference type="PANTHER" id="PTHR31616">
    <property type="entry name" value="TREHALASE"/>
    <property type="match status" value="1"/>
</dbReference>
<accession>A0ABQ4DHL4</accession>
<dbReference type="EMBL" id="BONP01000002">
    <property type="protein sequence ID" value="GIG38843.1"/>
    <property type="molecule type" value="Genomic_DNA"/>
</dbReference>
<name>A0ABQ4DHL4_9CELL</name>
<evidence type="ECO:0000313" key="3">
    <source>
        <dbReference type="EMBL" id="GIG38843.1"/>
    </source>
</evidence>
<dbReference type="SUPFAM" id="SSF48208">
    <property type="entry name" value="Six-hairpin glycosidases"/>
    <property type="match status" value="1"/>
</dbReference>
<dbReference type="InterPro" id="IPR008928">
    <property type="entry name" value="6-hairpin_glycosidase_sf"/>
</dbReference>
<feature type="region of interest" description="Disordered" evidence="1">
    <location>
        <begin position="32"/>
        <end position="54"/>
    </location>
</feature>
<feature type="chain" id="PRO_5046338374" description="Glycoside hydrolase family 15" evidence="2">
    <location>
        <begin position="37"/>
        <end position="488"/>
    </location>
</feature>
<protein>
    <recommendedName>
        <fullName evidence="5">Glycoside hydrolase family 15</fullName>
    </recommendedName>
</protein>
<feature type="compositionally biased region" description="Low complexity" evidence="1">
    <location>
        <begin position="40"/>
        <end position="54"/>
    </location>
</feature>
<dbReference type="Gene3D" id="1.50.10.10">
    <property type="match status" value="1"/>
</dbReference>
<keyword evidence="2" id="KW-0732">Signal</keyword>
<dbReference type="Proteomes" id="UP000614741">
    <property type="component" value="Unassembled WGS sequence"/>
</dbReference>
<evidence type="ECO:0008006" key="5">
    <source>
        <dbReference type="Google" id="ProtNLM"/>
    </source>
</evidence>
<evidence type="ECO:0000256" key="2">
    <source>
        <dbReference type="SAM" id="SignalP"/>
    </source>
</evidence>
<comment type="caution">
    <text evidence="3">The sequence shown here is derived from an EMBL/GenBank/DDBJ whole genome shotgun (WGS) entry which is preliminary data.</text>
</comment>
<reference evidence="3 4" key="1">
    <citation type="submission" date="2021-01" db="EMBL/GenBank/DDBJ databases">
        <title>Whole genome shotgun sequence of Cellulomonas phragmiteti NBRC 110785.</title>
        <authorList>
            <person name="Komaki H."/>
            <person name="Tamura T."/>
        </authorList>
    </citation>
    <scope>NUCLEOTIDE SEQUENCE [LARGE SCALE GENOMIC DNA]</scope>
    <source>
        <strain evidence="3 4">NBRC 110785</strain>
    </source>
</reference>
<organism evidence="3 4">
    <name type="scientific">Cellulomonas phragmiteti</name>
    <dbReference type="NCBI Taxonomy" id="478780"/>
    <lineage>
        <taxon>Bacteria</taxon>
        <taxon>Bacillati</taxon>
        <taxon>Actinomycetota</taxon>
        <taxon>Actinomycetes</taxon>
        <taxon>Micrococcales</taxon>
        <taxon>Cellulomonadaceae</taxon>
        <taxon>Cellulomonas</taxon>
    </lineage>
</organism>
<keyword evidence="4" id="KW-1185">Reference proteome</keyword>
<dbReference type="RefSeq" id="WP_239068996.1">
    <property type="nucleotide sequence ID" value="NZ_BONP01000002.1"/>
</dbReference>
<dbReference type="InterPro" id="IPR012341">
    <property type="entry name" value="6hp_glycosidase-like_sf"/>
</dbReference>
<proteinExistence type="predicted"/>
<evidence type="ECO:0000256" key="1">
    <source>
        <dbReference type="SAM" id="MobiDB-lite"/>
    </source>
</evidence>
<evidence type="ECO:0000313" key="4">
    <source>
        <dbReference type="Proteomes" id="UP000614741"/>
    </source>
</evidence>